<feature type="signal peptide" evidence="3">
    <location>
        <begin position="1"/>
        <end position="18"/>
    </location>
</feature>
<dbReference type="GO" id="GO:0046556">
    <property type="term" value="F:alpha-L-arabinofuranosidase activity"/>
    <property type="evidence" value="ECO:0007669"/>
    <property type="project" value="InterPro"/>
</dbReference>
<feature type="chain" id="PRO_5003264283" description="Alpha-L-arabinofuranosidase B catalytic domain-containing protein" evidence="3">
    <location>
        <begin position="19"/>
        <end position="342"/>
    </location>
</feature>
<accession>F0Y0M6</accession>
<evidence type="ECO:0000313" key="5">
    <source>
        <dbReference type="EMBL" id="EGB11720.1"/>
    </source>
</evidence>
<dbReference type="AlphaFoldDB" id="F0Y0M6"/>
<feature type="active site" description="Nucleophile" evidence="1">
    <location>
        <position position="228"/>
    </location>
</feature>
<keyword evidence="3" id="KW-0732">Signal</keyword>
<dbReference type="PANTHER" id="PTHR39447">
    <property type="entry name" value="ALPHA-L-ARABINOFURANOSIDASE B"/>
    <property type="match status" value="1"/>
</dbReference>
<dbReference type="EMBL" id="GL833122">
    <property type="protein sequence ID" value="EGB11720.1"/>
    <property type="molecule type" value="Genomic_DNA"/>
</dbReference>
<name>F0Y0M6_AURAN</name>
<dbReference type="InterPro" id="IPR013320">
    <property type="entry name" value="ConA-like_dom_sf"/>
</dbReference>
<feature type="disulfide bond" evidence="2">
    <location>
        <begin position="177"/>
        <end position="178"/>
    </location>
</feature>
<dbReference type="GO" id="GO:0019566">
    <property type="term" value="P:arabinose metabolic process"/>
    <property type="evidence" value="ECO:0007669"/>
    <property type="project" value="InterPro"/>
</dbReference>
<keyword evidence="6" id="KW-1185">Reference proteome</keyword>
<dbReference type="Pfam" id="PF09206">
    <property type="entry name" value="ArabFuran-catal"/>
    <property type="match status" value="1"/>
</dbReference>
<dbReference type="OrthoDB" id="157622at2759"/>
<reference evidence="5 6" key="1">
    <citation type="journal article" date="2011" name="Proc. Natl. Acad. Sci. U.S.A.">
        <title>Niche of harmful alga Aureococcus anophagefferens revealed through ecogenomics.</title>
        <authorList>
            <person name="Gobler C.J."/>
            <person name="Berry D.L."/>
            <person name="Dyhrman S.T."/>
            <person name="Wilhelm S.W."/>
            <person name="Salamov A."/>
            <person name="Lobanov A.V."/>
            <person name="Zhang Y."/>
            <person name="Collier J.L."/>
            <person name="Wurch L.L."/>
            <person name="Kustka A.B."/>
            <person name="Dill B.D."/>
            <person name="Shah M."/>
            <person name="VerBerkmoes N.C."/>
            <person name="Kuo A."/>
            <person name="Terry A."/>
            <person name="Pangilinan J."/>
            <person name="Lindquist E.A."/>
            <person name="Lucas S."/>
            <person name="Paulsen I.T."/>
            <person name="Hattenrath-Lehmann T.K."/>
            <person name="Talmage S.C."/>
            <person name="Walker E.A."/>
            <person name="Koch F."/>
            <person name="Burson A.M."/>
            <person name="Marcoval M.A."/>
            <person name="Tang Y.Z."/>
            <person name="Lecleir G.R."/>
            <person name="Coyne K.J."/>
            <person name="Berg G.M."/>
            <person name="Bertrand E.M."/>
            <person name="Saito M.A."/>
            <person name="Gladyshev V.N."/>
            <person name="Grigoriev I.V."/>
        </authorList>
    </citation>
    <scope>NUCLEOTIDE SEQUENCE [LARGE SCALE GENOMIC DNA]</scope>
    <source>
        <strain evidence="6">CCMP 1984</strain>
    </source>
</reference>
<dbReference type="eggNOG" id="ENOG502QS3Q">
    <property type="taxonomic scope" value="Eukaryota"/>
</dbReference>
<dbReference type="Gene3D" id="2.60.120.200">
    <property type="match status" value="1"/>
</dbReference>
<dbReference type="OMA" id="WNYPTRY"/>
<dbReference type="GO" id="GO:0031221">
    <property type="term" value="P:arabinan metabolic process"/>
    <property type="evidence" value="ECO:0007669"/>
    <property type="project" value="InterPro"/>
</dbReference>
<evidence type="ECO:0000256" key="3">
    <source>
        <dbReference type="SAM" id="SignalP"/>
    </source>
</evidence>
<dbReference type="InterPro" id="IPR015289">
    <property type="entry name" value="A-L-arabinofuranosidase_B_cat"/>
</dbReference>
<feature type="disulfide bond" evidence="2">
    <location>
        <begin position="24"/>
        <end position="34"/>
    </location>
</feature>
<dbReference type="RefSeq" id="XP_009034059.1">
    <property type="nucleotide sequence ID" value="XM_009035811.1"/>
</dbReference>
<evidence type="ECO:0000313" key="6">
    <source>
        <dbReference type="Proteomes" id="UP000002729"/>
    </source>
</evidence>
<evidence type="ECO:0000256" key="2">
    <source>
        <dbReference type="PIRSR" id="PIRSR638964-3"/>
    </source>
</evidence>
<dbReference type="GO" id="GO:0045490">
    <property type="term" value="P:pectin catabolic process"/>
    <property type="evidence" value="ECO:0007669"/>
    <property type="project" value="TreeGrafter"/>
</dbReference>
<organism evidence="6">
    <name type="scientific">Aureococcus anophagefferens</name>
    <name type="common">Harmful bloom alga</name>
    <dbReference type="NCBI Taxonomy" id="44056"/>
    <lineage>
        <taxon>Eukaryota</taxon>
        <taxon>Sar</taxon>
        <taxon>Stramenopiles</taxon>
        <taxon>Ochrophyta</taxon>
        <taxon>Pelagophyceae</taxon>
        <taxon>Pelagomonadales</taxon>
        <taxon>Pelagomonadaceae</taxon>
        <taxon>Aureococcus</taxon>
    </lineage>
</organism>
<dbReference type="InterPro" id="IPR038964">
    <property type="entry name" value="ABFB"/>
</dbReference>
<protein>
    <recommendedName>
        <fullName evidence="4">Alpha-L-arabinofuranosidase B catalytic domain-containing protein</fullName>
    </recommendedName>
</protein>
<dbReference type="KEGG" id="aaf:AURANDRAFT_21424"/>
<feature type="domain" description="Alpha-L-arabinofuranosidase B catalytic" evidence="4">
    <location>
        <begin position="23"/>
        <end position="340"/>
    </location>
</feature>
<dbReference type="PANTHER" id="PTHR39447:SF2">
    <property type="entry name" value="ALPHA-L-ARABINOFURANOSIDASE B"/>
    <property type="match status" value="1"/>
</dbReference>
<dbReference type="GeneID" id="20219441"/>
<gene>
    <name evidence="5" type="ORF">AURANDRAFT_21424</name>
</gene>
<feature type="active site" description="Proton donor" evidence="1">
    <location>
        <position position="304"/>
    </location>
</feature>
<evidence type="ECO:0000259" key="4">
    <source>
        <dbReference type="Pfam" id="PF09206"/>
    </source>
</evidence>
<dbReference type="InParanoid" id="F0Y0M6"/>
<evidence type="ECO:0000256" key="1">
    <source>
        <dbReference type="PIRSR" id="PIRSR638964-1"/>
    </source>
</evidence>
<dbReference type="Proteomes" id="UP000002729">
    <property type="component" value="Unassembled WGS sequence"/>
</dbReference>
<sequence length="342" mass="35419">MVFLQVGSLFALAGVVRAANEGPCDIFEAAATPCVAAHSTVRALYAAYAGPLYEVRRADDNATFDVMARAGVADAEAQDDFCGASDCVVSKIFDQSPRGNDLAPAPGGGCVHTPDAPVNATREKLTLGGRSVYSLYFEGGMGYRNDNTSGVAVGDEPETIYMVASGRRAARHYNDKCCFDYGNAETDDNDEGAGTMEAVYFGNANGGLNHGGAGDGRRDGPWIMADMENALWGADRVRSNESTIDHDVVTAVVKGDSGAAPGHWAIKGGDATSGGLATFWDGARAPGYAPMKKQGALLLGVGGDNSNRAVGTFYEGAVVSHYTTDATDAAVQANIVAAGYGK</sequence>
<feature type="disulfide bond" evidence="2">
    <location>
        <begin position="82"/>
        <end position="87"/>
    </location>
</feature>
<dbReference type="SUPFAM" id="SSF49899">
    <property type="entry name" value="Concanavalin A-like lectins/glucanases"/>
    <property type="match status" value="1"/>
</dbReference>
<proteinExistence type="predicted"/>
<keyword evidence="2" id="KW-1015">Disulfide bond</keyword>